<evidence type="ECO:0000313" key="2">
    <source>
        <dbReference type="EMBL" id="OPH83844.1"/>
    </source>
</evidence>
<feature type="region of interest" description="Disordered" evidence="1">
    <location>
        <begin position="41"/>
        <end position="70"/>
    </location>
</feature>
<dbReference type="Proteomes" id="UP000189940">
    <property type="component" value="Unassembled WGS sequence"/>
</dbReference>
<comment type="caution">
    <text evidence="2">The sequence shown here is derived from an EMBL/GenBank/DDBJ whole genome shotgun (WGS) entry which is preliminary data.</text>
</comment>
<accession>A0A1V4I129</accession>
<protein>
    <submittedName>
        <fullName evidence="2">Uncharacterized protein</fullName>
    </submittedName>
</protein>
<keyword evidence="3" id="KW-1185">Reference proteome</keyword>
<evidence type="ECO:0000256" key="1">
    <source>
        <dbReference type="SAM" id="MobiDB-lite"/>
    </source>
</evidence>
<proteinExistence type="predicted"/>
<reference evidence="2 3" key="1">
    <citation type="submission" date="2017-02" db="EMBL/GenBank/DDBJ databases">
        <title>Genome sequence of the nitrite-oxidizing bacterium Nitrobacter vulgaris strain Ab1.</title>
        <authorList>
            <person name="Mellbye B.L."/>
            <person name="Davis E.W."/>
            <person name="Spieck E."/>
            <person name="Chang J.H."/>
            <person name="Bottomley P.J."/>
            <person name="Sayavedra-Soto L.A."/>
        </authorList>
    </citation>
    <scope>NUCLEOTIDE SEQUENCE [LARGE SCALE GENOMIC DNA]</scope>
    <source>
        <strain evidence="2 3">Ab1</strain>
    </source>
</reference>
<sequence length="70" mass="8012">MSIDQARKSLLSRSLVQITAQQQKSFLELATMREKRRELDVMESRSAQTIAEDDLQSSLVPDRPNHQPSD</sequence>
<gene>
    <name evidence="2" type="ORF">B2M20_04875</name>
</gene>
<dbReference type="EMBL" id="MWPQ01000022">
    <property type="protein sequence ID" value="OPH83844.1"/>
    <property type="molecule type" value="Genomic_DNA"/>
</dbReference>
<name>A0A1V4I129_NITVU</name>
<dbReference type="RefSeq" id="WP_079445956.1">
    <property type="nucleotide sequence ID" value="NZ_MWPQ01000022.1"/>
</dbReference>
<evidence type="ECO:0000313" key="3">
    <source>
        <dbReference type="Proteomes" id="UP000189940"/>
    </source>
</evidence>
<organism evidence="2 3">
    <name type="scientific">Nitrobacter vulgaris</name>
    <dbReference type="NCBI Taxonomy" id="29421"/>
    <lineage>
        <taxon>Bacteria</taxon>
        <taxon>Pseudomonadati</taxon>
        <taxon>Pseudomonadota</taxon>
        <taxon>Alphaproteobacteria</taxon>
        <taxon>Hyphomicrobiales</taxon>
        <taxon>Nitrobacteraceae</taxon>
        <taxon>Nitrobacter</taxon>
    </lineage>
</organism>
<dbReference type="AlphaFoldDB" id="A0A1V4I129"/>